<dbReference type="GO" id="GO:0016020">
    <property type="term" value="C:membrane"/>
    <property type="evidence" value="ECO:0007669"/>
    <property type="project" value="InterPro"/>
</dbReference>
<evidence type="ECO:0000313" key="3">
    <source>
        <dbReference type="EMBL" id="MDQ0180081.1"/>
    </source>
</evidence>
<dbReference type="EMBL" id="JAUSRG010000001">
    <property type="protein sequence ID" value="MDP9903266.1"/>
    <property type="molecule type" value="Genomic_DNA"/>
</dbReference>
<sequence>MTTHLTPAAGPFYSSMVNHDWQALGFPALKAARFWDTRSCGVACLRMVYGRLKPGLDVLPATIIEELLRAGAYSEQFGWNHEGLALHARKYGLEAERMHFRTQETFMAAVRESGAIIVSVGHSFETEGKSGHLAVVAGITEPGHLWIHLPSSRHPTHGKAVCVGLTTFWDHFSGRGIRFSIP</sequence>
<evidence type="ECO:0000313" key="2">
    <source>
        <dbReference type="EMBL" id="MDP9903266.1"/>
    </source>
</evidence>
<dbReference type="GO" id="GO:0005524">
    <property type="term" value="F:ATP binding"/>
    <property type="evidence" value="ECO:0007669"/>
    <property type="project" value="InterPro"/>
</dbReference>
<dbReference type="Proteomes" id="UP001230951">
    <property type="component" value="Unassembled WGS sequence"/>
</dbReference>
<evidence type="ECO:0000259" key="1">
    <source>
        <dbReference type="Pfam" id="PF03412"/>
    </source>
</evidence>
<protein>
    <recommendedName>
        <fullName evidence="1">Peptidase C39 domain-containing protein</fullName>
    </recommendedName>
</protein>
<evidence type="ECO:0000313" key="4">
    <source>
        <dbReference type="Proteomes" id="UP001230951"/>
    </source>
</evidence>
<feature type="domain" description="Peptidase C39" evidence="1">
    <location>
        <begin position="36"/>
        <end position="151"/>
    </location>
</feature>
<organism evidence="2 5">
    <name type="scientific">Arthrobacter bambusae</name>
    <dbReference type="NCBI Taxonomy" id="1338426"/>
    <lineage>
        <taxon>Bacteria</taxon>
        <taxon>Bacillati</taxon>
        <taxon>Actinomycetota</taxon>
        <taxon>Actinomycetes</taxon>
        <taxon>Micrococcales</taxon>
        <taxon>Micrococcaceae</taxon>
        <taxon>Arthrobacter</taxon>
    </lineage>
</organism>
<keyword evidence="4" id="KW-1185">Reference proteome</keyword>
<dbReference type="Pfam" id="PF03412">
    <property type="entry name" value="Peptidase_C39"/>
    <property type="match status" value="1"/>
</dbReference>
<dbReference type="GO" id="GO:0006508">
    <property type="term" value="P:proteolysis"/>
    <property type="evidence" value="ECO:0007669"/>
    <property type="project" value="InterPro"/>
</dbReference>
<dbReference type="RefSeq" id="WP_306958884.1">
    <property type="nucleotide sequence ID" value="NZ_JAUSRG010000001.1"/>
</dbReference>
<gene>
    <name evidence="2" type="ORF">J2S90_000206</name>
    <name evidence="3" type="ORF">J2S93_001497</name>
</gene>
<dbReference type="Gene3D" id="3.90.70.10">
    <property type="entry name" value="Cysteine proteinases"/>
    <property type="match status" value="1"/>
</dbReference>
<accession>A0AAW8D2Z6</accession>
<dbReference type="InterPro" id="IPR005074">
    <property type="entry name" value="Peptidase_C39"/>
</dbReference>
<dbReference type="GO" id="GO:0008233">
    <property type="term" value="F:peptidase activity"/>
    <property type="evidence" value="ECO:0007669"/>
    <property type="project" value="InterPro"/>
</dbReference>
<evidence type="ECO:0000313" key="5">
    <source>
        <dbReference type="Proteomes" id="UP001242995"/>
    </source>
</evidence>
<comment type="caution">
    <text evidence="2">The sequence shown here is derived from an EMBL/GenBank/DDBJ whole genome shotgun (WGS) entry which is preliminary data.</text>
</comment>
<dbReference type="Proteomes" id="UP001242995">
    <property type="component" value="Unassembled WGS sequence"/>
</dbReference>
<reference evidence="2 4" key="1">
    <citation type="submission" date="2023-07" db="EMBL/GenBank/DDBJ databases">
        <title>Sorghum-associated microbial communities from plants grown in Nebraska, USA.</title>
        <authorList>
            <person name="Schachtman D."/>
        </authorList>
    </citation>
    <scope>NUCLEOTIDE SEQUENCE</scope>
    <source>
        <strain evidence="2">DS1006</strain>
        <strain evidence="3 4">DS1016</strain>
    </source>
</reference>
<proteinExistence type="predicted"/>
<dbReference type="AlphaFoldDB" id="A0AAW8D2Z6"/>
<dbReference type="EMBL" id="JAUSTF010000002">
    <property type="protein sequence ID" value="MDQ0180081.1"/>
    <property type="molecule type" value="Genomic_DNA"/>
</dbReference>
<name>A0AAW8D2Z6_9MICC</name>